<dbReference type="Proteomes" id="UP001497744">
    <property type="component" value="Unassembled WGS sequence"/>
</dbReference>
<dbReference type="AlphaFoldDB" id="A0AAV4LRP8"/>
<gene>
    <name evidence="2" type="ORF">BcabD6B2_20990</name>
</gene>
<accession>A0AAV4LRP8</accession>
<name>A0AAV4LRP8_BABCB</name>
<sequence length="160" mass="16978">MGHIAHISRFCGVTKPLESAIAGLGAATLRRSLPTRAEQTLATGREAVAPPELPKAGHIISQKPFMPFQPFRNGVAAQVFDAVYGRVSSGVASILRGLHLLLWRGKHFKGALPPGSATPCRLLPTEQVEVVPPPRLLGDAQEAAEVRHLPAPQVPPSSPL</sequence>
<feature type="region of interest" description="Disordered" evidence="1">
    <location>
        <begin position="133"/>
        <end position="160"/>
    </location>
</feature>
<comment type="caution">
    <text evidence="2">The sequence shown here is derived from an EMBL/GenBank/DDBJ whole genome shotgun (WGS) entry which is preliminary data.</text>
</comment>
<dbReference type="EMBL" id="BPLF01000002">
    <property type="protein sequence ID" value="GIX62664.1"/>
    <property type="molecule type" value="Genomic_DNA"/>
</dbReference>
<evidence type="ECO:0000313" key="2">
    <source>
        <dbReference type="EMBL" id="GIX62664.1"/>
    </source>
</evidence>
<keyword evidence="3" id="KW-1185">Reference proteome</keyword>
<protein>
    <submittedName>
        <fullName evidence="2">Filamin ABP280 repeat-containing protein, putative</fullName>
    </submittedName>
</protein>
<organism evidence="2 3">
    <name type="scientific">Babesia caballi</name>
    <dbReference type="NCBI Taxonomy" id="5871"/>
    <lineage>
        <taxon>Eukaryota</taxon>
        <taxon>Sar</taxon>
        <taxon>Alveolata</taxon>
        <taxon>Apicomplexa</taxon>
        <taxon>Aconoidasida</taxon>
        <taxon>Piroplasmida</taxon>
        <taxon>Babesiidae</taxon>
        <taxon>Babesia</taxon>
    </lineage>
</organism>
<proteinExistence type="predicted"/>
<reference evidence="2 3" key="1">
    <citation type="submission" date="2021-06" db="EMBL/GenBank/DDBJ databases">
        <title>Genome sequence of Babesia caballi.</title>
        <authorList>
            <person name="Yamagishi J."/>
            <person name="Kidaka T."/>
            <person name="Ochi A."/>
        </authorList>
    </citation>
    <scope>NUCLEOTIDE SEQUENCE [LARGE SCALE GENOMIC DNA]</scope>
    <source>
        <strain evidence="2">USDA-D6B2</strain>
    </source>
</reference>
<dbReference type="GeneID" id="94194145"/>
<dbReference type="RefSeq" id="XP_067714733.1">
    <property type="nucleotide sequence ID" value="XM_067858632.1"/>
</dbReference>
<evidence type="ECO:0000256" key="1">
    <source>
        <dbReference type="SAM" id="MobiDB-lite"/>
    </source>
</evidence>
<evidence type="ECO:0000313" key="3">
    <source>
        <dbReference type="Proteomes" id="UP001497744"/>
    </source>
</evidence>